<dbReference type="PANTHER" id="PTHR43755">
    <property type="match status" value="1"/>
</dbReference>
<reference evidence="4" key="2">
    <citation type="journal article" date="2017" name="Stand. Genomic Sci.">
        <title>Complete genome sequence of the sulfur-oxidizing chemolithoautotrophic Sulfurovum lithotrophicum 42BKTT.</title>
        <authorList>
            <person name="Jeon W."/>
            <person name="Priscilla L."/>
            <person name="Park G."/>
            <person name="Lee H."/>
            <person name="Lee N."/>
            <person name="Lee D."/>
            <person name="Kwon H."/>
            <person name="Ahn I."/>
            <person name="Lee C."/>
            <person name="Lee H."/>
            <person name="Ahn J."/>
        </authorList>
    </citation>
    <scope>NUCLEOTIDE SEQUENCE [LARGE SCALE GENOMIC DNA]</scope>
    <source>
        <strain evidence="4">ATCC BAA-797 / 42BKT</strain>
    </source>
</reference>
<reference evidence="3 4" key="1">
    <citation type="submission" date="2015-04" db="EMBL/GenBank/DDBJ databases">
        <title>Complete genome sequence of Sulfurovum lithotrophicum ATCC BAA-797T.</title>
        <authorList>
            <person name="Ahn J."/>
            <person name="Park G."/>
            <person name="Jeon W."/>
            <person name="Jang Y."/>
            <person name="Jang M."/>
            <person name="Lee H."/>
            <person name="Lee H."/>
        </authorList>
    </citation>
    <scope>NUCLEOTIDE SEQUENCE [LARGE SCALE GENOMIC DNA]</scope>
    <source>
        <strain evidence="4">ATCC BAA-797 / 42BKT</strain>
    </source>
</reference>
<evidence type="ECO:0000313" key="3">
    <source>
        <dbReference type="EMBL" id="AKF25749.1"/>
    </source>
</evidence>
<accession>A0A7U4M2M8</accession>
<dbReference type="InterPro" id="IPR052541">
    <property type="entry name" value="SQRD"/>
</dbReference>
<dbReference type="Gene3D" id="3.50.50.60">
    <property type="entry name" value="FAD/NAD(P)-binding domain"/>
    <property type="match status" value="2"/>
</dbReference>
<name>A0A7U4M2M8_9BACT</name>
<gene>
    <name evidence="3" type="ORF">YH65_10385</name>
</gene>
<dbReference type="InterPro" id="IPR036188">
    <property type="entry name" value="FAD/NAD-bd_sf"/>
</dbReference>
<evidence type="ECO:0000313" key="4">
    <source>
        <dbReference type="Proteomes" id="UP000034444"/>
    </source>
</evidence>
<dbReference type="GO" id="GO:0016491">
    <property type="term" value="F:oxidoreductase activity"/>
    <property type="evidence" value="ECO:0007669"/>
    <property type="project" value="InterPro"/>
</dbReference>
<organism evidence="3 4">
    <name type="scientific">Sulfurovum lithotrophicum</name>
    <dbReference type="NCBI Taxonomy" id="206403"/>
    <lineage>
        <taxon>Bacteria</taxon>
        <taxon>Pseudomonadati</taxon>
        <taxon>Campylobacterota</taxon>
        <taxon>Epsilonproteobacteria</taxon>
        <taxon>Campylobacterales</taxon>
        <taxon>Sulfurovaceae</taxon>
        <taxon>Sulfurovum</taxon>
    </lineage>
</organism>
<evidence type="ECO:0000259" key="1">
    <source>
        <dbReference type="Pfam" id="PF07992"/>
    </source>
</evidence>
<dbReference type="Pfam" id="PF21706">
    <property type="entry name" value="FCSD_central"/>
    <property type="match status" value="1"/>
</dbReference>
<keyword evidence="4" id="KW-1185">Reference proteome</keyword>
<dbReference type="EMBL" id="CP011308">
    <property type="protein sequence ID" value="AKF25749.1"/>
    <property type="molecule type" value="Genomic_DNA"/>
</dbReference>
<proteinExistence type="predicted"/>
<feature type="domain" description="FAD/NAD(P)-binding" evidence="1">
    <location>
        <begin position="49"/>
        <end position="150"/>
    </location>
</feature>
<dbReference type="Proteomes" id="UP000034444">
    <property type="component" value="Chromosome"/>
</dbReference>
<dbReference type="InterPro" id="IPR049386">
    <property type="entry name" value="FCSD_central"/>
</dbReference>
<protein>
    <submittedName>
        <fullName evidence="3">Twin-arginine translocation pathway signal protein</fullName>
    </submittedName>
</protein>
<dbReference type="AlphaFoldDB" id="A0A7U4M2M8"/>
<dbReference type="Pfam" id="PF07992">
    <property type="entry name" value="Pyr_redox_2"/>
    <property type="match status" value="1"/>
</dbReference>
<dbReference type="InterPro" id="IPR023753">
    <property type="entry name" value="FAD/NAD-binding_dom"/>
</dbReference>
<dbReference type="KEGG" id="slh:YH65_10385"/>
<feature type="domain" description="Sulfide dehydrogenase [flavocytochrome c] flavoprotein chain central" evidence="2">
    <location>
        <begin position="185"/>
        <end position="285"/>
    </location>
</feature>
<sequence>MDSSKRKFLALSGLTIASSLCGSETAGTPKEKTLPKSNKAAIPDTNKPRVVVLGGGWSGLSIAKTVKEFSPQADVVLVESRHEFISCPISNLWLVDKVNLEYITHDYLQAARNYNYTFFNATAINVDKKNRILQTTQGDIAFDYLVLSPGIDYDYSRWTTDTALVARLRQEYPAGFIPGSEHMTIKNKIHNFKEGNFILTVPGGNYRCLPAPYERACLIADYFKQKKLKAKVIILDENNAITIKKKGFSSAFDELYADYIEYVPNSTIKNIDLDKKVVTTEMDEFTFADAAFYPRVRGAKIIETMGFAKDAKDMMEGHINPITYEVIGEQNIFIAGDARPMGFSKSGNTSNIEGKYVGKVVARRINKEQSPRWESPITLCFSAISLKPFNAIYIYTKYSFDKKDKNPKNIKFIDWQKFSFTETISNENWKKTGKVDADSILSWADALYFDMFGAK</sequence>
<dbReference type="SUPFAM" id="SSF51905">
    <property type="entry name" value="FAD/NAD(P)-binding domain"/>
    <property type="match status" value="2"/>
</dbReference>
<dbReference type="OrthoDB" id="9802771at2"/>
<dbReference type="RefSeq" id="WP_046551811.1">
    <property type="nucleotide sequence ID" value="NZ_CP011308.1"/>
</dbReference>
<dbReference type="PANTHER" id="PTHR43755:SF1">
    <property type="entry name" value="FAD-DEPENDENT PYRIDINE NUCLEOTIDE-DISULPHIDE OXIDOREDUCTASE"/>
    <property type="match status" value="1"/>
</dbReference>
<evidence type="ECO:0000259" key="2">
    <source>
        <dbReference type="Pfam" id="PF21706"/>
    </source>
</evidence>